<dbReference type="EMBL" id="MN740943">
    <property type="protein sequence ID" value="QHU18950.1"/>
    <property type="molecule type" value="Genomic_DNA"/>
</dbReference>
<sequence length="85" mass="9106">MGTGSGVSGLNSRIFTNSYAYRSMLTTVPTRGGGSFAGFSKPMYSRQTYMTLANCGPAADARVLRFNNSIGKQIGFIPPSNIFQL</sequence>
<proteinExistence type="predicted"/>
<protein>
    <submittedName>
        <fullName evidence="1">Uncharacterized protein</fullName>
    </submittedName>
</protein>
<accession>A0A6C0KQF6</accession>
<dbReference type="AlphaFoldDB" id="A0A6C0KQF6"/>
<reference evidence="1" key="1">
    <citation type="journal article" date="2020" name="Nature">
        <title>Giant virus diversity and host interactions through global metagenomics.</title>
        <authorList>
            <person name="Schulz F."/>
            <person name="Roux S."/>
            <person name="Paez-Espino D."/>
            <person name="Jungbluth S."/>
            <person name="Walsh D.A."/>
            <person name="Denef V.J."/>
            <person name="McMahon K.D."/>
            <person name="Konstantinidis K.T."/>
            <person name="Eloe-Fadrosh E.A."/>
            <person name="Kyrpides N.C."/>
            <person name="Woyke T."/>
        </authorList>
    </citation>
    <scope>NUCLEOTIDE SEQUENCE</scope>
    <source>
        <strain evidence="1">GVMAG-S-3300013014-104</strain>
    </source>
</reference>
<name>A0A6C0KQF6_9ZZZZ</name>
<evidence type="ECO:0000313" key="1">
    <source>
        <dbReference type="EMBL" id="QHU18950.1"/>
    </source>
</evidence>
<organism evidence="1">
    <name type="scientific">viral metagenome</name>
    <dbReference type="NCBI Taxonomy" id="1070528"/>
    <lineage>
        <taxon>unclassified sequences</taxon>
        <taxon>metagenomes</taxon>
        <taxon>organismal metagenomes</taxon>
    </lineage>
</organism>